<protein>
    <submittedName>
        <fullName evidence="2">GNAT family N-acetyltransferase</fullName>
    </submittedName>
</protein>
<dbReference type="Gene3D" id="3.40.630.30">
    <property type="match status" value="1"/>
</dbReference>
<name>A0A844QG79_9HYPH</name>
<keyword evidence="3" id="KW-1185">Reference proteome</keyword>
<evidence type="ECO:0000313" key="2">
    <source>
        <dbReference type="EMBL" id="MVA97068.1"/>
    </source>
</evidence>
<dbReference type="RefSeq" id="WP_156712063.1">
    <property type="nucleotide sequence ID" value="NZ_WPHG01000002.1"/>
</dbReference>
<dbReference type="InterPro" id="IPR016181">
    <property type="entry name" value="Acyl_CoA_acyltransferase"/>
</dbReference>
<comment type="caution">
    <text evidence="2">The sequence shown here is derived from an EMBL/GenBank/DDBJ whole genome shotgun (WGS) entry which is preliminary data.</text>
</comment>
<keyword evidence="2" id="KW-0808">Transferase</keyword>
<dbReference type="SUPFAM" id="SSF55729">
    <property type="entry name" value="Acyl-CoA N-acyltransferases (Nat)"/>
    <property type="match status" value="1"/>
</dbReference>
<dbReference type="EMBL" id="WPHG01000002">
    <property type="protein sequence ID" value="MVA97068.1"/>
    <property type="molecule type" value="Genomic_DNA"/>
</dbReference>
<organism evidence="2 3">
    <name type="scientific">Nitratireductor arenosus</name>
    <dbReference type="NCBI Taxonomy" id="2682096"/>
    <lineage>
        <taxon>Bacteria</taxon>
        <taxon>Pseudomonadati</taxon>
        <taxon>Pseudomonadota</taxon>
        <taxon>Alphaproteobacteria</taxon>
        <taxon>Hyphomicrobiales</taxon>
        <taxon>Phyllobacteriaceae</taxon>
        <taxon>Nitratireductor</taxon>
    </lineage>
</organism>
<dbReference type="Proteomes" id="UP000463224">
    <property type="component" value="Unassembled WGS sequence"/>
</dbReference>
<evidence type="ECO:0000259" key="1">
    <source>
        <dbReference type="PROSITE" id="PS51186"/>
    </source>
</evidence>
<accession>A0A844QG79</accession>
<proteinExistence type="predicted"/>
<gene>
    <name evidence="2" type="ORF">GN330_07375</name>
</gene>
<dbReference type="PROSITE" id="PS51186">
    <property type="entry name" value="GNAT"/>
    <property type="match status" value="1"/>
</dbReference>
<dbReference type="GO" id="GO:0016747">
    <property type="term" value="F:acyltransferase activity, transferring groups other than amino-acyl groups"/>
    <property type="evidence" value="ECO:0007669"/>
    <property type="project" value="InterPro"/>
</dbReference>
<feature type="domain" description="N-acetyltransferase" evidence="1">
    <location>
        <begin position="3"/>
        <end position="195"/>
    </location>
</feature>
<dbReference type="InterPro" id="IPR000182">
    <property type="entry name" value="GNAT_dom"/>
</dbReference>
<reference evidence="2 3" key="1">
    <citation type="submission" date="2019-12" db="EMBL/GenBank/DDBJ databases">
        <title>Nitratireductor arenosus sp. nov., Isolated from sea sand, Jeju island, South Korea.</title>
        <authorList>
            <person name="Kim W."/>
        </authorList>
    </citation>
    <scope>NUCLEOTIDE SEQUENCE [LARGE SCALE GENOMIC DNA]</scope>
    <source>
        <strain evidence="2 3">CAU 1489</strain>
    </source>
</reference>
<evidence type="ECO:0000313" key="3">
    <source>
        <dbReference type="Proteomes" id="UP000463224"/>
    </source>
</evidence>
<sequence>MSLVVRRLDVAEARARFDDLARLRITVFRDYPYLYEGDAAYERRYLATYFSADKAVVFGAFDGDMLVGAATAAPLAQHFEEFAEPFAARGLDVGAFFYFGESVLLKPYRGQGAGVRFFAEREATARAFGFEACVFSAVMRPPDHPRRPPDYQPLDGFWRKRGYRPIDDLVTEFSWRETGETEETPKPMAYWMRRL</sequence>
<dbReference type="AlphaFoldDB" id="A0A844QG79"/>